<dbReference type="Proteomes" id="UP000036681">
    <property type="component" value="Unplaced"/>
</dbReference>
<dbReference type="WBParaSite" id="ALUE_0000360001-mRNA-1">
    <property type="protein sequence ID" value="ALUE_0000360001-mRNA-1"/>
    <property type="gene ID" value="ALUE_0000360001"/>
</dbReference>
<reference evidence="2" key="1">
    <citation type="submission" date="2017-02" db="UniProtKB">
        <authorList>
            <consortium name="WormBaseParasite"/>
        </authorList>
    </citation>
    <scope>IDENTIFICATION</scope>
</reference>
<dbReference type="AlphaFoldDB" id="A0A0M3HP48"/>
<organism evidence="1 2">
    <name type="scientific">Ascaris lumbricoides</name>
    <name type="common">Giant roundworm</name>
    <dbReference type="NCBI Taxonomy" id="6252"/>
    <lineage>
        <taxon>Eukaryota</taxon>
        <taxon>Metazoa</taxon>
        <taxon>Ecdysozoa</taxon>
        <taxon>Nematoda</taxon>
        <taxon>Chromadorea</taxon>
        <taxon>Rhabditida</taxon>
        <taxon>Spirurina</taxon>
        <taxon>Ascaridomorpha</taxon>
        <taxon>Ascaridoidea</taxon>
        <taxon>Ascarididae</taxon>
        <taxon>Ascaris</taxon>
    </lineage>
</organism>
<proteinExistence type="predicted"/>
<protein>
    <submittedName>
        <fullName evidence="2">DUF5641 domain-containing protein</fullName>
    </submittedName>
</protein>
<evidence type="ECO:0000313" key="1">
    <source>
        <dbReference type="Proteomes" id="UP000036681"/>
    </source>
</evidence>
<evidence type="ECO:0000313" key="2">
    <source>
        <dbReference type="WBParaSite" id="ALUE_0000360001-mRNA-1"/>
    </source>
</evidence>
<accession>A0A0M3HP48</accession>
<sequence>MSRRWASRQSLEKFCDRNSLGNKDSLVVVVNTIDVRSSALKIYVYNVHKYITVGEILVKSIQERELCCFEMEEIKESADGLHEPVSINGKLGIPFPRTVIRWTVPLAHLSV</sequence>
<name>A0A0M3HP48_ASCLU</name>
<keyword evidence="1" id="KW-1185">Reference proteome</keyword>